<protein>
    <recommendedName>
        <fullName evidence="4">Methylmalonyl-CoA carboxyltransferase 12S subunit</fullName>
    </recommendedName>
</protein>
<accession>A0ABD0BFG2</accession>
<evidence type="ECO:0000313" key="2">
    <source>
        <dbReference type="EMBL" id="GJJ42582.1"/>
    </source>
</evidence>
<dbReference type="Proteomes" id="UP001205910">
    <property type="component" value="Unassembled WGS sequence"/>
</dbReference>
<name>A0ABD0BFG2_CORUL</name>
<proteinExistence type="predicted"/>
<evidence type="ECO:0000256" key="1">
    <source>
        <dbReference type="SAM" id="Coils"/>
    </source>
</evidence>
<comment type="caution">
    <text evidence="2">The sequence shown here is derived from an EMBL/GenBank/DDBJ whole genome shotgun (WGS) entry which is preliminary data.</text>
</comment>
<feature type="coiled-coil region" evidence="1">
    <location>
        <begin position="7"/>
        <end position="34"/>
    </location>
</feature>
<evidence type="ECO:0000313" key="3">
    <source>
        <dbReference type="Proteomes" id="UP001205910"/>
    </source>
</evidence>
<sequence length="88" mass="9639">MVSESNSEQLAQLVAELSARLDAAEAELKELRKRSDASIPEDVIIAISAAVSAFMGNRGTIKAVHYSRERTWAAQGRQKVQHHIPGQL</sequence>
<dbReference type="EMBL" id="BQFK01000001">
    <property type="protein sequence ID" value="GJJ42582.1"/>
    <property type="molecule type" value="Genomic_DNA"/>
</dbReference>
<keyword evidence="1" id="KW-0175">Coiled coil</keyword>
<organism evidence="2 3">
    <name type="scientific">Corynebacterium ulcerans</name>
    <dbReference type="NCBI Taxonomy" id="65058"/>
    <lineage>
        <taxon>Bacteria</taxon>
        <taxon>Bacillati</taxon>
        <taxon>Actinomycetota</taxon>
        <taxon>Actinomycetes</taxon>
        <taxon>Mycobacteriales</taxon>
        <taxon>Corynebacteriaceae</taxon>
        <taxon>Corynebacterium</taxon>
    </lineage>
</organism>
<gene>
    <name evidence="2" type="ORF">CULCOIPH005_07710</name>
</gene>
<evidence type="ECO:0008006" key="4">
    <source>
        <dbReference type="Google" id="ProtNLM"/>
    </source>
</evidence>
<dbReference type="AlphaFoldDB" id="A0ABD0BFG2"/>
<reference evidence="2 3" key="1">
    <citation type="submission" date="2021-11" db="EMBL/GenBank/DDBJ databases">
        <title>Whole genome sequences of diphtheriae toxin producing Corynebacterium ulcerans isolates from cats in Osaka, Japan.</title>
        <authorList>
            <person name="Umeda K."/>
            <person name="Hirai Y."/>
        </authorList>
    </citation>
    <scope>NUCLEOTIDE SEQUENCE [LARGE SCALE GENOMIC DNA]</scope>
    <source>
        <strain evidence="2 3">12109B-1</strain>
    </source>
</reference>